<dbReference type="InterPro" id="IPR024079">
    <property type="entry name" value="MetalloPept_cat_dom_sf"/>
</dbReference>
<dbReference type="Pfam" id="PF05649">
    <property type="entry name" value="Peptidase_M13_N"/>
    <property type="match status" value="1"/>
</dbReference>
<name>A0A1E1XU68_AMBSC</name>
<feature type="domain" description="Peptidase M13 N-terminal" evidence="3">
    <location>
        <begin position="55"/>
        <end position="452"/>
    </location>
</feature>
<comment type="similarity">
    <text evidence="1">Belongs to the peptidase M13 family.</text>
</comment>
<feature type="signal peptide" evidence="2">
    <location>
        <begin position="1"/>
        <end position="22"/>
    </location>
</feature>
<dbReference type="GO" id="GO:0004222">
    <property type="term" value="F:metalloendopeptidase activity"/>
    <property type="evidence" value="ECO:0007669"/>
    <property type="project" value="InterPro"/>
</dbReference>
<feature type="non-terminal residue" evidence="4">
    <location>
        <position position="608"/>
    </location>
</feature>
<dbReference type="InterPro" id="IPR008753">
    <property type="entry name" value="Peptidase_M13_N"/>
</dbReference>
<reference evidence="4" key="2">
    <citation type="journal article" date="2017" name="Front. Cell. Infect. Microbiol.">
        <title>Analysis of the Salivary Gland Transcriptome of Unfed and Partially Fed Amblyomma sculptum Ticks and Descriptive Proteome of the Saliva.</title>
        <authorList>
            <person name="Esteves E."/>
            <person name="Maruyama S.R."/>
            <person name="Kawahara R."/>
            <person name="Fujita A."/>
            <person name="Martins L.A."/>
            <person name="Righi A.A."/>
            <person name="Costa F.B."/>
            <person name="Palmisano G."/>
            <person name="Labruna M.B."/>
            <person name="Sa-Nunes A."/>
            <person name="Ribeiro J.M.C."/>
            <person name="Fogaca A.C."/>
        </authorList>
    </citation>
    <scope>NUCLEOTIDE SEQUENCE</scope>
</reference>
<accession>A0A1E1XU68</accession>
<dbReference type="SUPFAM" id="SSF55486">
    <property type="entry name" value="Metalloproteases ('zincins'), catalytic domain"/>
    <property type="match status" value="1"/>
</dbReference>
<dbReference type="PANTHER" id="PTHR11733:SF241">
    <property type="entry name" value="GH26575P-RELATED"/>
    <property type="match status" value="1"/>
</dbReference>
<dbReference type="InterPro" id="IPR000718">
    <property type="entry name" value="Peptidase_M13"/>
</dbReference>
<evidence type="ECO:0000256" key="1">
    <source>
        <dbReference type="ARBA" id="ARBA00007357"/>
    </source>
</evidence>
<proteinExistence type="evidence at transcript level"/>
<feature type="chain" id="PRO_5009116420" evidence="2">
    <location>
        <begin position="23"/>
        <end position="608"/>
    </location>
</feature>
<dbReference type="EMBL" id="GFAA01000943">
    <property type="protein sequence ID" value="JAU02492.1"/>
    <property type="molecule type" value="mRNA"/>
</dbReference>
<evidence type="ECO:0000313" key="4">
    <source>
        <dbReference type="EMBL" id="JAU02492.1"/>
    </source>
</evidence>
<dbReference type="AlphaFoldDB" id="A0A1E1XU68"/>
<keyword evidence="2" id="KW-0732">Signal</keyword>
<dbReference type="GO" id="GO:0005886">
    <property type="term" value="C:plasma membrane"/>
    <property type="evidence" value="ECO:0007669"/>
    <property type="project" value="TreeGrafter"/>
</dbReference>
<dbReference type="PROSITE" id="PS51885">
    <property type="entry name" value="NEPRILYSIN"/>
    <property type="match status" value="1"/>
</dbReference>
<dbReference type="InterPro" id="IPR042089">
    <property type="entry name" value="Peptidase_M13_dom_2"/>
</dbReference>
<evidence type="ECO:0000259" key="3">
    <source>
        <dbReference type="Pfam" id="PF05649"/>
    </source>
</evidence>
<dbReference type="GO" id="GO:0016485">
    <property type="term" value="P:protein processing"/>
    <property type="evidence" value="ECO:0007669"/>
    <property type="project" value="TreeGrafter"/>
</dbReference>
<protein>
    <submittedName>
        <fullName evidence="4">Putative m13 family peptidase</fullName>
    </submittedName>
</protein>
<dbReference type="PANTHER" id="PTHR11733">
    <property type="entry name" value="ZINC METALLOPROTEASE FAMILY M13 NEPRILYSIN-RELATED"/>
    <property type="match status" value="1"/>
</dbReference>
<reference evidence="4" key="1">
    <citation type="submission" date="2016-09" db="EMBL/GenBank/DDBJ databases">
        <authorList>
            <person name="Capua I."/>
            <person name="De Benedictis P."/>
            <person name="Joannis T."/>
            <person name="Lombin L.H."/>
            <person name="Cattoli G."/>
        </authorList>
    </citation>
    <scope>NUCLEOTIDE SEQUENCE</scope>
</reference>
<organism evidence="4">
    <name type="scientific">Amblyomma sculptum</name>
    <name type="common">Tick</name>
    <dbReference type="NCBI Taxonomy" id="1581419"/>
    <lineage>
        <taxon>Eukaryota</taxon>
        <taxon>Metazoa</taxon>
        <taxon>Ecdysozoa</taxon>
        <taxon>Arthropoda</taxon>
        <taxon>Chelicerata</taxon>
        <taxon>Arachnida</taxon>
        <taxon>Acari</taxon>
        <taxon>Parasitiformes</taxon>
        <taxon>Ixodida</taxon>
        <taxon>Ixodoidea</taxon>
        <taxon>Ixodidae</taxon>
        <taxon>Amblyomminae</taxon>
        <taxon>Amblyomma</taxon>
    </lineage>
</organism>
<dbReference type="Gene3D" id="3.40.390.10">
    <property type="entry name" value="Collagenase (Catalytic Domain)"/>
    <property type="match status" value="1"/>
</dbReference>
<dbReference type="Gene3D" id="1.10.1380.10">
    <property type="entry name" value="Neutral endopeptidase , domain2"/>
    <property type="match status" value="1"/>
</dbReference>
<evidence type="ECO:0000256" key="2">
    <source>
        <dbReference type="SAM" id="SignalP"/>
    </source>
</evidence>
<sequence>MIFRIALGILCVTICASKGTRSHLGQAGSSGDACEDKECLELVQEIESQMGNATPCDNFYQNVCGKWKGSLELEKKRLKEKAVKDLASLLEEARVEPTPSPNATDKLINAFQSCTQQAKNVLILRDSVKSVLQGYNLGQWPLQESAIEQKELTYKEIFQKVGPLPLFVYSVSRENSKPIITISKPSDLYFYVSEIENGDVDYPNYDEFDKKEEEAYREFISKTISLLCNCTIHEKSKVAEDIISLEKALSKIASAAGNETKTGNLSYITTLLPDKFFIQILQRDVNLANVSVGSETQVEVKYLDYFKKVVWYFGNNTNTVQLINYVLWTKIRDMAEAAATPLNELYLQYKRKTDIDIGTGSIQRSNDKNQNNDTKLLCMQQLLESNIMYTAGASYYSSEKFDNDSKADVMKMLQFINSTFRYVIRSNTWMSGGDKKKAINRVNNVKFVIGYPDWILDSAVVNSLYEYVPNISASRSFAEHYHWLQQNDRLQKLRVFNSSYFSKSDEEITLRSHTYYEEKSDTLAYPAAALATHYRKPPIPRSMNFGTVGTIIVQLLSNAIDRFDDLFPNGTKTAVDYWSNETTKNFCNNSMCLNNSKECFDTCTFKNS</sequence>